<proteinExistence type="inferred from homology"/>
<dbReference type="CDD" id="cd04179">
    <property type="entry name" value="DPM_DPG-synthase_like"/>
    <property type="match status" value="1"/>
</dbReference>
<gene>
    <name evidence="4" type="ORF">SAMN06273567_10112</name>
</gene>
<feature type="domain" description="Glycosyltransferase 2-like" evidence="3">
    <location>
        <begin position="77"/>
        <end position="233"/>
    </location>
</feature>
<feature type="compositionally biased region" description="Polar residues" evidence="2">
    <location>
        <begin position="13"/>
        <end position="22"/>
    </location>
</feature>
<dbReference type="PANTHER" id="PTHR48090:SF7">
    <property type="entry name" value="RFBJ PROTEIN"/>
    <property type="match status" value="1"/>
</dbReference>
<organism evidence="4 5">
    <name type="scientific">Geodermatophilus aquaeductus</name>
    <dbReference type="NCBI Taxonomy" id="1564161"/>
    <lineage>
        <taxon>Bacteria</taxon>
        <taxon>Bacillati</taxon>
        <taxon>Actinomycetota</taxon>
        <taxon>Actinomycetes</taxon>
        <taxon>Geodermatophilales</taxon>
        <taxon>Geodermatophilaceae</taxon>
        <taxon>Geodermatophilus</taxon>
    </lineage>
</organism>
<keyword evidence="4" id="KW-0808">Transferase</keyword>
<dbReference type="RefSeq" id="WP_221887978.1">
    <property type="nucleotide sequence ID" value="NZ_FXTJ01000001.1"/>
</dbReference>
<dbReference type="AlphaFoldDB" id="A0A521AB59"/>
<evidence type="ECO:0000313" key="5">
    <source>
        <dbReference type="Proteomes" id="UP000317484"/>
    </source>
</evidence>
<dbReference type="GO" id="GO:0016740">
    <property type="term" value="F:transferase activity"/>
    <property type="evidence" value="ECO:0007669"/>
    <property type="project" value="UniProtKB-KW"/>
</dbReference>
<dbReference type="SUPFAM" id="SSF53448">
    <property type="entry name" value="Nucleotide-diphospho-sugar transferases"/>
    <property type="match status" value="1"/>
</dbReference>
<evidence type="ECO:0000313" key="4">
    <source>
        <dbReference type="EMBL" id="SMO32022.1"/>
    </source>
</evidence>
<evidence type="ECO:0000256" key="1">
    <source>
        <dbReference type="ARBA" id="ARBA00006739"/>
    </source>
</evidence>
<feature type="region of interest" description="Disordered" evidence="2">
    <location>
        <begin position="1"/>
        <end position="23"/>
    </location>
</feature>
<dbReference type="Proteomes" id="UP000317484">
    <property type="component" value="Unassembled WGS sequence"/>
</dbReference>
<accession>A0A521AB59</accession>
<sequence length="299" mass="32129">MTAIRTEEAPTAAPSTGESAQTAVAPVRPAALTGLASRAMAAAHGDRGQLGLQPQLHLATSDQRDGRAPGPWDDTVVVVRVYNEATVVRGVIEELVQAGLAVIAVDDASTDASAREIDAAGALRVSHPVNLGAGGALQTGYEAALRFTDARYIGCFDADGQHQLSDLLSMIERIREGYDVVMGSRFLDSRTAMSPLRRFILRVATKVMNRKSGHRLTDAHNGLRMITRDVAARIRLSHTGMAYASELEEQLTSPDLRVVEHPVHILYTDYSRAKGQPLLNSVNILADTIAHRISHGGRS</sequence>
<dbReference type="InterPro" id="IPR001173">
    <property type="entry name" value="Glyco_trans_2-like"/>
</dbReference>
<reference evidence="4 5" key="1">
    <citation type="submission" date="2017-05" db="EMBL/GenBank/DDBJ databases">
        <authorList>
            <person name="Varghese N."/>
            <person name="Submissions S."/>
        </authorList>
    </citation>
    <scope>NUCLEOTIDE SEQUENCE [LARGE SCALE GENOMIC DNA]</scope>
    <source>
        <strain evidence="4 5">DSM 46834</strain>
    </source>
</reference>
<evidence type="ECO:0000256" key="2">
    <source>
        <dbReference type="SAM" id="MobiDB-lite"/>
    </source>
</evidence>
<protein>
    <submittedName>
        <fullName evidence="4">Glycosyl transferase family 2</fullName>
    </submittedName>
</protein>
<comment type="similarity">
    <text evidence="1">Belongs to the glycosyltransferase 2 family.</text>
</comment>
<dbReference type="PANTHER" id="PTHR48090">
    <property type="entry name" value="UNDECAPRENYL-PHOSPHATE 4-DEOXY-4-FORMAMIDO-L-ARABINOSE TRANSFERASE-RELATED"/>
    <property type="match status" value="1"/>
</dbReference>
<dbReference type="InterPro" id="IPR050256">
    <property type="entry name" value="Glycosyltransferase_2"/>
</dbReference>
<evidence type="ECO:0000259" key="3">
    <source>
        <dbReference type="Pfam" id="PF00535"/>
    </source>
</evidence>
<dbReference type="InterPro" id="IPR029044">
    <property type="entry name" value="Nucleotide-diphossugar_trans"/>
</dbReference>
<keyword evidence="5" id="KW-1185">Reference proteome</keyword>
<dbReference type="Pfam" id="PF00535">
    <property type="entry name" value="Glycos_transf_2"/>
    <property type="match status" value="1"/>
</dbReference>
<dbReference type="EMBL" id="FXTJ01000001">
    <property type="protein sequence ID" value="SMO32022.1"/>
    <property type="molecule type" value="Genomic_DNA"/>
</dbReference>
<dbReference type="Gene3D" id="3.90.550.10">
    <property type="entry name" value="Spore Coat Polysaccharide Biosynthesis Protein SpsA, Chain A"/>
    <property type="match status" value="1"/>
</dbReference>
<name>A0A521AB59_9ACTN</name>